<comment type="caution">
    <text evidence="1">The sequence shown here is derived from an EMBL/GenBank/DDBJ whole genome shotgun (WGS) entry which is preliminary data.</text>
</comment>
<name>A0AAV9Q4H3_9PEZI</name>
<dbReference type="Proteomes" id="UP001345827">
    <property type="component" value="Unassembled WGS sequence"/>
</dbReference>
<gene>
    <name evidence="1" type="ORF">LTR25_005658</name>
</gene>
<keyword evidence="2" id="KW-1185">Reference proteome</keyword>
<dbReference type="EMBL" id="JAXLQG010000009">
    <property type="protein sequence ID" value="KAK5535756.1"/>
    <property type="molecule type" value="Genomic_DNA"/>
</dbReference>
<dbReference type="SUPFAM" id="SSF54427">
    <property type="entry name" value="NTF2-like"/>
    <property type="match status" value="1"/>
</dbReference>
<dbReference type="AlphaFoldDB" id="A0AAV9Q4H3"/>
<evidence type="ECO:0000313" key="1">
    <source>
        <dbReference type="EMBL" id="KAK5535756.1"/>
    </source>
</evidence>
<proteinExistence type="predicted"/>
<organism evidence="1 2">
    <name type="scientific">Vermiconidia calcicola</name>
    <dbReference type="NCBI Taxonomy" id="1690605"/>
    <lineage>
        <taxon>Eukaryota</taxon>
        <taxon>Fungi</taxon>
        <taxon>Dikarya</taxon>
        <taxon>Ascomycota</taxon>
        <taxon>Pezizomycotina</taxon>
        <taxon>Dothideomycetes</taxon>
        <taxon>Dothideomycetidae</taxon>
        <taxon>Mycosphaerellales</taxon>
        <taxon>Extremaceae</taxon>
        <taxon>Vermiconidia</taxon>
    </lineage>
</organism>
<dbReference type="InterPro" id="IPR032710">
    <property type="entry name" value="NTF2-like_dom_sf"/>
</dbReference>
<sequence length="160" mass="17669">MGSRDNYTFENHAAIPYGLGDVLSAFFRSWDDPHSNNDYLDLFAPDGELVFGPAVAKGRDAIQGLREGMVHPKNGPVVDLEHTLGKCFVLAGGAEQGRQEIIVNGSIWYKLKNGRKVDADFASYMVFQGGEAKPEATFYQVYLDSHELMTAITAMKEGNY</sequence>
<accession>A0AAV9Q4H3</accession>
<evidence type="ECO:0000313" key="2">
    <source>
        <dbReference type="Proteomes" id="UP001345827"/>
    </source>
</evidence>
<reference evidence="1 2" key="1">
    <citation type="submission" date="2023-06" db="EMBL/GenBank/DDBJ databases">
        <title>Black Yeasts Isolated from many extreme environments.</title>
        <authorList>
            <person name="Coleine C."/>
            <person name="Stajich J.E."/>
            <person name="Selbmann L."/>
        </authorList>
    </citation>
    <scope>NUCLEOTIDE SEQUENCE [LARGE SCALE GENOMIC DNA]</scope>
    <source>
        <strain evidence="1 2">CCFEE 5887</strain>
    </source>
</reference>
<dbReference type="Gene3D" id="3.10.450.50">
    <property type="match status" value="1"/>
</dbReference>
<evidence type="ECO:0008006" key="3">
    <source>
        <dbReference type="Google" id="ProtNLM"/>
    </source>
</evidence>
<protein>
    <recommendedName>
        <fullName evidence="3">SnoaL-like domain-containing protein</fullName>
    </recommendedName>
</protein>